<dbReference type="InterPro" id="IPR051393">
    <property type="entry name" value="ABC_transporter_permease"/>
</dbReference>
<dbReference type="Gene3D" id="1.10.3720.10">
    <property type="entry name" value="MetI-like"/>
    <property type="match status" value="1"/>
</dbReference>
<keyword evidence="4 7" id="KW-0812">Transmembrane</keyword>
<dbReference type="PANTHER" id="PTHR30193:SF37">
    <property type="entry name" value="INNER MEMBRANE ABC TRANSPORTER PERMEASE PROTEIN YCJO"/>
    <property type="match status" value="1"/>
</dbReference>
<dbReference type="SUPFAM" id="SSF161098">
    <property type="entry name" value="MetI-like"/>
    <property type="match status" value="1"/>
</dbReference>
<dbReference type="EMBL" id="MWBQ01000023">
    <property type="protein sequence ID" value="OQA61161.1"/>
    <property type="molecule type" value="Genomic_DNA"/>
</dbReference>
<evidence type="ECO:0000256" key="6">
    <source>
        <dbReference type="ARBA" id="ARBA00023136"/>
    </source>
</evidence>
<accession>A0A1V5T415</accession>
<dbReference type="Pfam" id="PF00528">
    <property type="entry name" value="BPD_transp_1"/>
    <property type="match status" value="1"/>
</dbReference>
<feature type="transmembrane region" description="Helical" evidence="7">
    <location>
        <begin position="171"/>
        <end position="189"/>
    </location>
</feature>
<feature type="transmembrane region" description="Helical" evidence="7">
    <location>
        <begin position="67"/>
        <end position="92"/>
    </location>
</feature>
<sequence length="297" mass="33882">MIKMKSNLTPYFLLLPALVVLFVIVIYPFLYSLYTSFHYWYLASPKPPVFVGLKNYIDILTSNEMRFSFFITVRFFIISIAMQMLIGLGLGFFLNNKYLLWPKFFRSLFIIPMMIAPAVVATVWRMMYHPSYGVLTYLASIFGINDIGWVQKPGIALYSISLVEIWQWSPFIALITLAGLQTLPISILEAARVDGATTAQIFWNVKLPLMRPFIALAFIMRFIFSFRVFESFRIITKGGPGTATDVLMHKLYLKGFQYMMIGEASALAFLILAVITILAMASFTWLFPSLKPGGKLK</sequence>
<feature type="transmembrane region" description="Helical" evidence="7">
    <location>
        <begin position="104"/>
        <end position="124"/>
    </location>
</feature>
<evidence type="ECO:0000256" key="2">
    <source>
        <dbReference type="ARBA" id="ARBA00022448"/>
    </source>
</evidence>
<comment type="caution">
    <text evidence="9">The sequence shown here is derived from an EMBL/GenBank/DDBJ whole genome shotgun (WGS) entry which is preliminary data.</text>
</comment>
<dbReference type="GO" id="GO:0055085">
    <property type="term" value="P:transmembrane transport"/>
    <property type="evidence" value="ECO:0007669"/>
    <property type="project" value="InterPro"/>
</dbReference>
<proteinExistence type="inferred from homology"/>
<keyword evidence="3" id="KW-1003">Cell membrane</keyword>
<evidence type="ECO:0000256" key="5">
    <source>
        <dbReference type="ARBA" id="ARBA00022989"/>
    </source>
</evidence>
<dbReference type="PANTHER" id="PTHR30193">
    <property type="entry name" value="ABC TRANSPORTER PERMEASE PROTEIN"/>
    <property type="match status" value="1"/>
</dbReference>
<feature type="transmembrane region" description="Helical" evidence="7">
    <location>
        <begin position="209"/>
        <end position="229"/>
    </location>
</feature>
<feature type="domain" description="ABC transmembrane type-1" evidence="8">
    <location>
        <begin position="69"/>
        <end position="282"/>
    </location>
</feature>
<comment type="similarity">
    <text evidence="7">Belongs to the binding-protein-dependent transport system permease family.</text>
</comment>
<evidence type="ECO:0000256" key="3">
    <source>
        <dbReference type="ARBA" id="ARBA00022475"/>
    </source>
</evidence>
<feature type="transmembrane region" description="Helical" evidence="7">
    <location>
        <begin position="12"/>
        <end position="34"/>
    </location>
</feature>
<dbReference type="InterPro" id="IPR000515">
    <property type="entry name" value="MetI-like"/>
</dbReference>
<reference evidence="9" key="1">
    <citation type="submission" date="2017-02" db="EMBL/GenBank/DDBJ databases">
        <title>Delving into the versatile metabolic prowess of the omnipresent phylum Bacteroidetes.</title>
        <authorList>
            <person name="Nobu M.K."/>
            <person name="Mei R."/>
            <person name="Narihiro T."/>
            <person name="Kuroda K."/>
            <person name="Liu W.-T."/>
        </authorList>
    </citation>
    <scope>NUCLEOTIDE SEQUENCE</scope>
    <source>
        <strain evidence="9">ADurb.Bin276</strain>
    </source>
</reference>
<feature type="transmembrane region" description="Helical" evidence="7">
    <location>
        <begin position="266"/>
        <end position="287"/>
    </location>
</feature>
<evidence type="ECO:0000259" key="8">
    <source>
        <dbReference type="PROSITE" id="PS50928"/>
    </source>
</evidence>
<dbReference type="Proteomes" id="UP000485569">
    <property type="component" value="Unassembled WGS sequence"/>
</dbReference>
<comment type="subcellular location">
    <subcellularLocation>
        <location evidence="1 7">Cell membrane</location>
        <topology evidence="1 7">Multi-pass membrane protein</topology>
    </subcellularLocation>
</comment>
<keyword evidence="6 7" id="KW-0472">Membrane</keyword>
<evidence type="ECO:0000256" key="1">
    <source>
        <dbReference type="ARBA" id="ARBA00004651"/>
    </source>
</evidence>
<dbReference type="AlphaFoldDB" id="A0A1V5T415"/>
<name>A0A1V5T415_9BACT</name>
<dbReference type="GO" id="GO:0005886">
    <property type="term" value="C:plasma membrane"/>
    <property type="evidence" value="ECO:0007669"/>
    <property type="project" value="UniProtKB-SubCell"/>
</dbReference>
<evidence type="ECO:0000256" key="4">
    <source>
        <dbReference type="ARBA" id="ARBA00022692"/>
    </source>
</evidence>
<dbReference type="InterPro" id="IPR035906">
    <property type="entry name" value="MetI-like_sf"/>
</dbReference>
<dbReference type="PROSITE" id="PS50928">
    <property type="entry name" value="ABC_TM1"/>
    <property type="match status" value="1"/>
</dbReference>
<keyword evidence="5 7" id="KW-1133">Transmembrane helix</keyword>
<protein>
    <submittedName>
        <fullName evidence="9">Trehalose transport system permease protein SugA</fullName>
    </submittedName>
</protein>
<dbReference type="CDD" id="cd06261">
    <property type="entry name" value="TM_PBP2"/>
    <property type="match status" value="1"/>
</dbReference>
<organism evidence="9">
    <name type="scientific">Candidatus Atribacter allofermentans</name>
    <dbReference type="NCBI Taxonomy" id="1852833"/>
    <lineage>
        <taxon>Bacteria</taxon>
        <taxon>Pseudomonadati</taxon>
        <taxon>Atribacterota</taxon>
        <taxon>Atribacteria</taxon>
        <taxon>Atribacterales</taxon>
        <taxon>Atribacteraceae</taxon>
        <taxon>Atribacter</taxon>
    </lineage>
</organism>
<gene>
    <name evidence="9" type="primary">sugA_2</name>
    <name evidence="9" type="ORF">BWY41_00318</name>
</gene>
<keyword evidence="2 7" id="KW-0813">Transport</keyword>
<evidence type="ECO:0000256" key="7">
    <source>
        <dbReference type="RuleBase" id="RU363032"/>
    </source>
</evidence>
<evidence type="ECO:0000313" key="9">
    <source>
        <dbReference type="EMBL" id="OQA61161.1"/>
    </source>
</evidence>